<sequence>MSTSAFVLPVSLALRLLTSAAPAPQSPAAAPNPPQVPRAPATAPVKTPSPSVTKALSAAQQATAARLMGAALTEGHAYARLAELTDGIGPRLSGSDGAEAAVQWALRAFKADGVKAWKEPVKVPHWVRGEERGEIVASERTRGLPLALLALGGSAPTPPEGLTAEVVEVGSLEELAALGDKVKGRIVFFNHTMSEAVDYGRFAGLRGRGPAAAAKQGAVAALVRSLATASLRTPHTGSTRFDEGGPRLPAASVSVEDALTLHRMLQGGTVKVRLVLGCSELPDADSSNVVAEVRGREKPDEVVLLGAHLDSWDVGTGAHDDGAGVVMVMEAARLIAKLPQAPRRTVRVVLFMNEENGLRGGRAYAQAHAKELSKHVAALEMDSGGGPPLGVSVHAGPGGEDLLRPWLPPLEGVGAATFMVGHATGADLSPMEPARVPFVGVRVDSSRYFDVHHSMADTLDKVDPQDLARSTAAVAWVAYALAEAPGVLARPTGPESDGPPPARK</sequence>
<evidence type="ECO:0000256" key="19">
    <source>
        <dbReference type="ARBA" id="ARBA00025833"/>
    </source>
</evidence>
<keyword evidence="15" id="KW-0482">Metalloprotease</keyword>
<evidence type="ECO:0000256" key="21">
    <source>
        <dbReference type="SAM" id="MobiDB-lite"/>
    </source>
</evidence>
<dbReference type="Gene3D" id="3.50.30.30">
    <property type="match status" value="1"/>
</dbReference>
<evidence type="ECO:0000256" key="14">
    <source>
        <dbReference type="ARBA" id="ARBA00023034"/>
    </source>
</evidence>
<evidence type="ECO:0000259" key="23">
    <source>
        <dbReference type="Pfam" id="PF04389"/>
    </source>
</evidence>
<evidence type="ECO:0000256" key="13">
    <source>
        <dbReference type="ARBA" id="ARBA00022833"/>
    </source>
</evidence>
<evidence type="ECO:0000256" key="6">
    <source>
        <dbReference type="ARBA" id="ARBA00022525"/>
    </source>
</evidence>
<comment type="subcellular location">
    <subcellularLocation>
        <location evidence="1">Endoplasmic reticulum</location>
    </subcellularLocation>
    <subcellularLocation>
        <location evidence="3">Golgi apparatus</location>
    </subcellularLocation>
    <subcellularLocation>
        <location evidence="2">Lysosome</location>
    </subcellularLocation>
    <subcellularLocation>
        <location evidence="4">Secreted</location>
    </subcellularLocation>
</comment>
<keyword evidence="14" id="KW-0333">Golgi apparatus</keyword>
<gene>
    <name evidence="24" type="ORF">G4177_29445</name>
</gene>
<dbReference type="Proteomes" id="UP001516472">
    <property type="component" value="Unassembled WGS sequence"/>
</dbReference>
<dbReference type="InterPro" id="IPR007484">
    <property type="entry name" value="Peptidase_M28"/>
</dbReference>
<keyword evidence="13" id="KW-0862">Zinc</keyword>
<dbReference type="PANTHER" id="PTHR12053">
    <property type="entry name" value="PROTEASE FAMILY M28 PLASMA GLUTAMATE CARBOXYPEPTIDASE-RELATED"/>
    <property type="match status" value="1"/>
</dbReference>
<dbReference type="PANTHER" id="PTHR12053:SF3">
    <property type="entry name" value="CARBOXYPEPTIDASE Q"/>
    <property type="match status" value="1"/>
</dbReference>
<reference evidence="24 25" key="1">
    <citation type="submission" date="2020-02" db="EMBL/GenBank/DDBJ databases">
        <authorList>
            <person name="Babadi Z.K."/>
            <person name="Risdian C."/>
            <person name="Ebrahimipour G.H."/>
            <person name="Wink J."/>
        </authorList>
    </citation>
    <scope>NUCLEOTIDE SEQUENCE [LARGE SCALE GENOMIC DNA]</scope>
    <source>
        <strain evidence="24 25">ZKHCc1 1396</strain>
    </source>
</reference>
<keyword evidence="6" id="KW-0964">Secreted</keyword>
<feature type="chain" id="PRO_5045636753" description="Carboxypeptidase Q" evidence="22">
    <location>
        <begin position="24"/>
        <end position="504"/>
    </location>
</feature>
<dbReference type="Gene3D" id="3.40.630.10">
    <property type="entry name" value="Zn peptidases"/>
    <property type="match status" value="1"/>
</dbReference>
<dbReference type="RefSeq" id="WP_193429480.1">
    <property type="nucleotide sequence ID" value="NZ_CBCSIP010000300.1"/>
</dbReference>
<evidence type="ECO:0000256" key="11">
    <source>
        <dbReference type="ARBA" id="ARBA00022801"/>
    </source>
</evidence>
<feature type="region of interest" description="Disordered" evidence="21">
    <location>
        <begin position="23"/>
        <end position="52"/>
    </location>
</feature>
<evidence type="ECO:0000256" key="22">
    <source>
        <dbReference type="SAM" id="SignalP"/>
    </source>
</evidence>
<evidence type="ECO:0000256" key="16">
    <source>
        <dbReference type="ARBA" id="ARBA00023145"/>
    </source>
</evidence>
<evidence type="ECO:0000256" key="1">
    <source>
        <dbReference type="ARBA" id="ARBA00004240"/>
    </source>
</evidence>
<name>A0ABR9PWJ3_9BACT</name>
<keyword evidence="18" id="KW-0458">Lysosome</keyword>
<keyword evidence="16" id="KW-0865">Zymogen</keyword>
<comment type="caution">
    <text evidence="24">The sequence shown here is derived from an EMBL/GenBank/DDBJ whole genome shotgun (WGS) entry which is preliminary data.</text>
</comment>
<accession>A0ABR9PWJ3</accession>
<dbReference type="SUPFAM" id="SSF53187">
    <property type="entry name" value="Zn-dependent exopeptidases"/>
    <property type="match status" value="1"/>
</dbReference>
<evidence type="ECO:0000256" key="18">
    <source>
        <dbReference type="ARBA" id="ARBA00023228"/>
    </source>
</evidence>
<evidence type="ECO:0000256" key="4">
    <source>
        <dbReference type="ARBA" id="ARBA00004613"/>
    </source>
</evidence>
<evidence type="ECO:0000256" key="12">
    <source>
        <dbReference type="ARBA" id="ARBA00022824"/>
    </source>
</evidence>
<feature type="domain" description="Peptidase M28" evidence="23">
    <location>
        <begin position="288"/>
        <end position="475"/>
    </location>
</feature>
<keyword evidence="25" id="KW-1185">Reference proteome</keyword>
<evidence type="ECO:0000256" key="8">
    <source>
        <dbReference type="ARBA" id="ARBA00022670"/>
    </source>
</evidence>
<proteinExistence type="predicted"/>
<evidence type="ECO:0000256" key="15">
    <source>
        <dbReference type="ARBA" id="ARBA00023049"/>
    </source>
</evidence>
<evidence type="ECO:0000256" key="9">
    <source>
        <dbReference type="ARBA" id="ARBA00022723"/>
    </source>
</evidence>
<evidence type="ECO:0000256" key="2">
    <source>
        <dbReference type="ARBA" id="ARBA00004371"/>
    </source>
</evidence>
<keyword evidence="11" id="KW-0378">Hydrolase</keyword>
<keyword evidence="12" id="KW-0256">Endoplasmic reticulum</keyword>
<evidence type="ECO:0000313" key="25">
    <source>
        <dbReference type="Proteomes" id="UP001516472"/>
    </source>
</evidence>
<evidence type="ECO:0000256" key="5">
    <source>
        <dbReference type="ARBA" id="ARBA00014116"/>
    </source>
</evidence>
<comment type="subunit">
    <text evidence="19">Homodimer. The monomeric form is inactive while the homodimer is active.</text>
</comment>
<protein>
    <recommendedName>
        <fullName evidence="5">Carboxypeptidase Q</fullName>
    </recommendedName>
    <alternativeName>
        <fullName evidence="20">Plasma glutamate carboxypeptidase</fullName>
    </alternativeName>
</protein>
<dbReference type="EMBL" id="JAAIYO010000011">
    <property type="protein sequence ID" value="MBE4752298.1"/>
    <property type="molecule type" value="Genomic_DNA"/>
</dbReference>
<evidence type="ECO:0000313" key="24">
    <source>
        <dbReference type="EMBL" id="MBE4752298.1"/>
    </source>
</evidence>
<evidence type="ECO:0000256" key="3">
    <source>
        <dbReference type="ARBA" id="ARBA00004555"/>
    </source>
</evidence>
<dbReference type="InterPro" id="IPR039866">
    <property type="entry name" value="CPQ"/>
</dbReference>
<evidence type="ECO:0000256" key="10">
    <source>
        <dbReference type="ARBA" id="ARBA00022729"/>
    </source>
</evidence>
<keyword evidence="9" id="KW-0479">Metal-binding</keyword>
<keyword evidence="7" id="KW-0121">Carboxypeptidase</keyword>
<feature type="signal peptide" evidence="22">
    <location>
        <begin position="1"/>
        <end position="23"/>
    </location>
</feature>
<evidence type="ECO:0000256" key="7">
    <source>
        <dbReference type="ARBA" id="ARBA00022645"/>
    </source>
</evidence>
<organism evidence="24 25">
    <name type="scientific">Corallococcus soli</name>
    <dbReference type="NCBI Taxonomy" id="2710757"/>
    <lineage>
        <taxon>Bacteria</taxon>
        <taxon>Pseudomonadati</taxon>
        <taxon>Myxococcota</taxon>
        <taxon>Myxococcia</taxon>
        <taxon>Myxococcales</taxon>
        <taxon>Cystobacterineae</taxon>
        <taxon>Myxococcaceae</taxon>
        <taxon>Corallococcus</taxon>
    </lineage>
</organism>
<keyword evidence="17" id="KW-0325">Glycoprotein</keyword>
<evidence type="ECO:0000256" key="20">
    <source>
        <dbReference type="ARBA" id="ARBA00033328"/>
    </source>
</evidence>
<keyword evidence="8" id="KW-0645">Protease</keyword>
<evidence type="ECO:0000256" key="17">
    <source>
        <dbReference type="ARBA" id="ARBA00023180"/>
    </source>
</evidence>
<keyword evidence="10 22" id="KW-0732">Signal</keyword>
<dbReference type="Pfam" id="PF04389">
    <property type="entry name" value="Peptidase_M28"/>
    <property type="match status" value="1"/>
</dbReference>